<dbReference type="InterPro" id="IPR011021">
    <property type="entry name" value="Arrestin-like_N"/>
</dbReference>
<accession>A0AAD7VAC8</accession>
<evidence type="ECO:0000313" key="4">
    <source>
        <dbReference type="Proteomes" id="UP001234581"/>
    </source>
</evidence>
<dbReference type="Pfam" id="PF00339">
    <property type="entry name" value="Arrestin_N"/>
    <property type="match status" value="1"/>
</dbReference>
<dbReference type="SUPFAM" id="SSF81296">
    <property type="entry name" value="E set domains"/>
    <property type="match status" value="2"/>
</dbReference>
<comment type="caution">
    <text evidence="3">The sequence shown here is derived from an EMBL/GenBank/DDBJ whole genome shotgun (WGS) entry which is preliminary data.</text>
</comment>
<feature type="compositionally biased region" description="Low complexity" evidence="1">
    <location>
        <begin position="362"/>
        <end position="372"/>
    </location>
</feature>
<dbReference type="EMBL" id="JARTCD010000013">
    <property type="protein sequence ID" value="KAJ8660491.1"/>
    <property type="molecule type" value="Genomic_DNA"/>
</dbReference>
<dbReference type="RefSeq" id="XP_058345404.1">
    <property type="nucleotide sequence ID" value="XM_058484015.1"/>
</dbReference>
<dbReference type="InterPro" id="IPR011022">
    <property type="entry name" value="Arrestin_C-like"/>
</dbReference>
<dbReference type="AlphaFoldDB" id="A0AAD7VAC8"/>
<dbReference type="Proteomes" id="UP001234581">
    <property type="component" value="Unassembled WGS sequence"/>
</dbReference>
<dbReference type="InterPro" id="IPR014756">
    <property type="entry name" value="Ig_E-set"/>
</dbReference>
<dbReference type="GO" id="GO:0031625">
    <property type="term" value="F:ubiquitin protein ligase binding"/>
    <property type="evidence" value="ECO:0007669"/>
    <property type="project" value="TreeGrafter"/>
</dbReference>
<dbReference type="GO" id="GO:0030674">
    <property type="term" value="F:protein-macromolecule adaptor activity"/>
    <property type="evidence" value="ECO:0007669"/>
    <property type="project" value="TreeGrafter"/>
</dbReference>
<dbReference type="GeneID" id="83211362"/>
<evidence type="ECO:0000259" key="2">
    <source>
        <dbReference type="SMART" id="SM01017"/>
    </source>
</evidence>
<sequence>MHLLSSGSDPLHIQLESDQIILHGLAEESAGATIRGSVTLDCIESTKIKSIALKLVGKNNVWWSEGQGSGQRHYHEERTIIEHSWNILEAQRKAYHLPKGSYKWNFELPLPGDLPSTLHHDQGQVHYHLKAVAERTTFTLYNYVAKRDFQITRLMLPSSLELNQSVVVVNEWPNKVAYNISIPRMVFSPGSQVPISFELAPLTTGLSVQGIMCSFEEYVTLTSHSHSMSEGRVVKAVSDNKFSSSQDQWSRTEVFNVPEDGNHLQCDVASSLISISHKLKVMVMLKNEDGHTSELRATIPIVIASVAPEQEANELPAYEDAWKSQPYDARRVIETQVASGQLPSSLAFATPDAAASQIRPCSESSSMISSNSSDDEEETLPPLPWEGVDLTLVPSYTTAVRSGRLYSFSGPSLPTYESIAMPGTSTTV</sequence>
<name>A0AAD7VAC8_9FUNG</name>
<dbReference type="InterPro" id="IPR014752">
    <property type="entry name" value="Arrestin-like_C"/>
</dbReference>
<dbReference type="PANTHER" id="PTHR11188:SF17">
    <property type="entry name" value="FI21816P1"/>
    <property type="match status" value="1"/>
</dbReference>
<dbReference type="GO" id="GO:0005886">
    <property type="term" value="C:plasma membrane"/>
    <property type="evidence" value="ECO:0007669"/>
    <property type="project" value="TreeGrafter"/>
</dbReference>
<protein>
    <recommendedName>
        <fullName evidence="2">Arrestin C-terminal-like domain-containing protein</fullName>
    </recommendedName>
</protein>
<evidence type="ECO:0000313" key="3">
    <source>
        <dbReference type="EMBL" id="KAJ8660491.1"/>
    </source>
</evidence>
<feature type="region of interest" description="Disordered" evidence="1">
    <location>
        <begin position="357"/>
        <end position="386"/>
    </location>
</feature>
<dbReference type="Pfam" id="PF02752">
    <property type="entry name" value="Arrestin_C"/>
    <property type="match status" value="1"/>
</dbReference>
<dbReference type="SMART" id="SM01017">
    <property type="entry name" value="Arrestin_C"/>
    <property type="match status" value="1"/>
</dbReference>
<gene>
    <name evidence="3" type="ORF">O0I10_003949</name>
</gene>
<dbReference type="GO" id="GO:0070086">
    <property type="term" value="P:ubiquitin-dependent endocytosis"/>
    <property type="evidence" value="ECO:0007669"/>
    <property type="project" value="TreeGrafter"/>
</dbReference>
<dbReference type="PANTHER" id="PTHR11188">
    <property type="entry name" value="ARRESTIN DOMAIN CONTAINING PROTEIN"/>
    <property type="match status" value="1"/>
</dbReference>
<dbReference type="Gene3D" id="2.60.40.640">
    <property type="match status" value="2"/>
</dbReference>
<dbReference type="GO" id="GO:0005829">
    <property type="term" value="C:cytosol"/>
    <property type="evidence" value="ECO:0007669"/>
    <property type="project" value="TreeGrafter"/>
</dbReference>
<organism evidence="3 4">
    <name type="scientific">Lichtheimia ornata</name>
    <dbReference type="NCBI Taxonomy" id="688661"/>
    <lineage>
        <taxon>Eukaryota</taxon>
        <taxon>Fungi</taxon>
        <taxon>Fungi incertae sedis</taxon>
        <taxon>Mucoromycota</taxon>
        <taxon>Mucoromycotina</taxon>
        <taxon>Mucoromycetes</taxon>
        <taxon>Mucorales</taxon>
        <taxon>Lichtheimiaceae</taxon>
        <taxon>Lichtheimia</taxon>
    </lineage>
</organism>
<reference evidence="3 4" key="1">
    <citation type="submission" date="2023-03" db="EMBL/GenBank/DDBJ databases">
        <title>Genome sequence of Lichtheimia ornata CBS 291.66.</title>
        <authorList>
            <person name="Mohabir J.T."/>
            <person name="Shea T.P."/>
            <person name="Kurbessoian T."/>
            <person name="Berby B."/>
            <person name="Fontaine J."/>
            <person name="Livny J."/>
            <person name="Gnirke A."/>
            <person name="Stajich J.E."/>
            <person name="Cuomo C.A."/>
        </authorList>
    </citation>
    <scope>NUCLEOTIDE SEQUENCE [LARGE SCALE GENOMIC DNA]</scope>
    <source>
        <strain evidence="3">CBS 291.66</strain>
    </source>
</reference>
<proteinExistence type="predicted"/>
<keyword evidence="4" id="KW-1185">Reference proteome</keyword>
<evidence type="ECO:0000256" key="1">
    <source>
        <dbReference type="SAM" id="MobiDB-lite"/>
    </source>
</evidence>
<feature type="domain" description="Arrestin C-terminal-like" evidence="2">
    <location>
        <begin position="172"/>
        <end position="308"/>
    </location>
</feature>
<dbReference type="InterPro" id="IPR050357">
    <property type="entry name" value="Arrestin_domain-protein"/>
</dbReference>